<keyword evidence="8" id="KW-1185">Reference proteome</keyword>
<dbReference type="FunCoup" id="A0A7M7PD22">
    <property type="interactions" value="485"/>
</dbReference>
<feature type="compositionally biased region" description="Acidic residues" evidence="4">
    <location>
        <begin position="1091"/>
        <end position="1101"/>
    </location>
</feature>
<feature type="region of interest" description="Disordered" evidence="4">
    <location>
        <begin position="1"/>
        <end position="40"/>
    </location>
</feature>
<dbReference type="InterPro" id="IPR000195">
    <property type="entry name" value="Rab-GAP-TBC_dom"/>
</dbReference>
<dbReference type="RefSeq" id="XP_030848556.1">
    <property type="nucleotide sequence ID" value="XM_030992696.1"/>
</dbReference>
<dbReference type="OrthoDB" id="294251at2759"/>
<dbReference type="InterPro" id="IPR011993">
    <property type="entry name" value="PH-like_dom_sf"/>
</dbReference>
<evidence type="ECO:0008006" key="9">
    <source>
        <dbReference type="Google" id="ProtNLM"/>
    </source>
</evidence>
<dbReference type="GO" id="GO:0005886">
    <property type="term" value="C:plasma membrane"/>
    <property type="evidence" value="ECO:0000318"/>
    <property type="project" value="GO_Central"/>
</dbReference>
<reference evidence="7" key="2">
    <citation type="submission" date="2021-01" db="UniProtKB">
        <authorList>
            <consortium name="EnsemblMetazoa"/>
        </authorList>
    </citation>
    <scope>IDENTIFICATION</scope>
</reference>
<proteinExistence type="predicted"/>
<evidence type="ECO:0000313" key="7">
    <source>
        <dbReference type="EnsemblMetazoa" id="XP_030848556"/>
    </source>
</evidence>
<dbReference type="InParanoid" id="A0A7M7PD22"/>
<feature type="domain" description="PH" evidence="5">
    <location>
        <begin position="159"/>
        <end position="258"/>
    </location>
</feature>
<accession>A0A7M7PD22</accession>
<organism evidence="7 8">
    <name type="scientific">Strongylocentrotus purpuratus</name>
    <name type="common">Purple sea urchin</name>
    <dbReference type="NCBI Taxonomy" id="7668"/>
    <lineage>
        <taxon>Eukaryota</taxon>
        <taxon>Metazoa</taxon>
        <taxon>Echinodermata</taxon>
        <taxon>Eleutherozoa</taxon>
        <taxon>Echinozoa</taxon>
        <taxon>Echinoidea</taxon>
        <taxon>Euechinoidea</taxon>
        <taxon>Echinacea</taxon>
        <taxon>Camarodonta</taxon>
        <taxon>Echinidea</taxon>
        <taxon>Strongylocentrotidae</taxon>
        <taxon>Strongylocentrotus</taxon>
    </lineage>
</organism>
<dbReference type="GO" id="GO:0005096">
    <property type="term" value="F:GTPase activator activity"/>
    <property type="evidence" value="ECO:0000318"/>
    <property type="project" value="GO_Central"/>
</dbReference>
<sequence>MLVISSESKMAAPGRKEVSSPDGRSSELLKANSPSAPLANVPTGVLISFEDDVMPVPPRRNKSLVKKSKMEPGCEPSKSDRGALLPSINPELSAKDSPGFIAVSDSAGGGCDDDVKSAAIADKSSCETAEMEEDFQKEGNTNTCRSELRHNSSSSEDQSVKLCGYLDKQGEKGLIKSFKTRWFVFDDQRCRLYYYRTPQDVSPLGSIDVANSSLTFDVANPGAHRQFQIHTEGRTYILQCKDQHTMMFWLQELQERRRAYSSQKTSLSKERSLTRYSVLQPSSGLLSTQRMKEKMNSSCSESDIPPVMAYVEPPRHSVGEATANTTQKTGMFNLSLTSIKSDFRNQMSNFSMKWKLQSPNSETPPDDFNGEGMQTDAAKQAEQIKQKSFEKKDVVGHIGGAKSAFKKKLSTGNSSAFGNPASPPSKPASTTWFEDYDCKNCQQLVAEVKQLSEELCLVRKELNESKELIDLLHKQLTASQMQSTSNREFSLCQTDQEKLHVVQRKDKQLIQLEQLLQEIRQDRDSFKIQLGSCKKEVRDLREQINMFTDLIQAKDQVVMSLTMRVSELERNEPLVVKTDPPLELSQEIEGNVNLAGNTPAEVVEHALLNTQSYVDPMEYETLKDSATAFEIQNKFLNKEILELNQLRCDAITREKLLLEKYIYMEADFCKTESKYLLLLNEVRGPQREKGSKDSDDIISKLLAEAMDSEIGEEKTKSYSETAKEQLFDKYGFIRDHKAEIEEENALLSQAAKLQRRSDEIKSRHSTLEVSRAVKWENYVVAHPEKELIMTPELKSLIRGGIPHEYRARLWKWCVDLRVRQDKETTGVGYYQRLQNSKSFKSSPATKQIELDLLRTLPTNRHYEKMESQGIPKLRRVLLAYSVHNPAIGYCQGLNRVAAIALLYLEEEDAFWCLIAIVEYIMPMDYYSKTLIGSQTDQRVFRELLAEKIPRLHSHFEEYSIDLSLVTFNWFVTCFCDNIPAETMLRIWDTFLSEGNKVLFRYSLAAFKIFEEELLKQNDYLRIFAVLRRMPEMLTDVQKLTQIAFDELNPFPRRHINNKRTIHRAHVKQQLDELEAIRAEFVPRHSQNGDDLASDEEEDYDQVEALGGAS</sequence>
<protein>
    <recommendedName>
        <fullName evidence="9">TBC1 domain family member 2B</fullName>
    </recommendedName>
</protein>
<evidence type="ECO:0000259" key="5">
    <source>
        <dbReference type="PROSITE" id="PS50003"/>
    </source>
</evidence>
<dbReference type="InterPro" id="IPR050302">
    <property type="entry name" value="Rab_GAP_TBC_domain"/>
</dbReference>
<dbReference type="SUPFAM" id="SSF50729">
    <property type="entry name" value="PH domain-like"/>
    <property type="match status" value="1"/>
</dbReference>
<dbReference type="GO" id="GO:0005737">
    <property type="term" value="C:cytoplasm"/>
    <property type="evidence" value="ECO:0000318"/>
    <property type="project" value="GO_Central"/>
</dbReference>
<dbReference type="PROSITE" id="PS50086">
    <property type="entry name" value="TBC_RABGAP"/>
    <property type="match status" value="1"/>
</dbReference>
<dbReference type="GeneID" id="590728"/>
<evidence type="ECO:0000313" key="8">
    <source>
        <dbReference type="Proteomes" id="UP000007110"/>
    </source>
</evidence>
<evidence type="ECO:0000256" key="2">
    <source>
        <dbReference type="ARBA" id="ARBA00023054"/>
    </source>
</evidence>
<dbReference type="InterPro" id="IPR035969">
    <property type="entry name" value="Rab-GAP_TBC_sf"/>
</dbReference>
<evidence type="ECO:0000256" key="3">
    <source>
        <dbReference type="SAM" id="Coils"/>
    </source>
</evidence>
<feature type="compositionally biased region" description="Basic and acidic residues" evidence="4">
    <location>
        <begin position="68"/>
        <end position="81"/>
    </location>
</feature>
<dbReference type="SMART" id="SM00233">
    <property type="entry name" value="PH"/>
    <property type="match status" value="1"/>
</dbReference>
<name>A0A7M7PD22_STRPU</name>
<feature type="region of interest" description="Disordered" evidence="4">
    <location>
        <begin position="53"/>
        <end position="91"/>
    </location>
</feature>
<dbReference type="Proteomes" id="UP000007110">
    <property type="component" value="Unassembled WGS sequence"/>
</dbReference>
<dbReference type="PROSITE" id="PS50003">
    <property type="entry name" value="PH_DOMAIN"/>
    <property type="match status" value="1"/>
</dbReference>
<dbReference type="InterPro" id="IPR001849">
    <property type="entry name" value="PH_domain"/>
</dbReference>
<dbReference type="Gene3D" id="1.10.8.270">
    <property type="entry name" value="putative rabgap domain of human tbc1 domain family member 14 like domains"/>
    <property type="match status" value="1"/>
</dbReference>
<dbReference type="OMA" id="YLDVTNW"/>
<dbReference type="SUPFAM" id="SSF47923">
    <property type="entry name" value="Ypt/Rab-GAP domain of gyp1p"/>
    <property type="match status" value="2"/>
</dbReference>
<dbReference type="Gene3D" id="2.30.29.30">
    <property type="entry name" value="Pleckstrin-homology domain (PH domain)/Phosphotyrosine-binding domain (PTB)"/>
    <property type="match status" value="1"/>
</dbReference>
<dbReference type="CDD" id="cd01265">
    <property type="entry name" value="PH_TBC1D2A"/>
    <property type="match status" value="1"/>
</dbReference>
<dbReference type="Pfam" id="PF00169">
    <property type="entry name" value="PH"/>
    <property type="match status" value="1"/>
</dbReference>
<dbReference type="AlphaFoldDB" id="A0A7M7PD22"/>
<dbReference type="PANTHER" id="PTHR47219">
    <property type="entry name" value="RAB GTPASE-ACTIVATING PROTEIN 1-LIKE"/>
    <property type="match status" value="1"/>
</dbReference>
<dbReference type="SMART" id="SM00164">
    <property type="entry name" value="TBC"/>
    <property type="match status" value="1"/>
</dbReference>
<dbReference type="FunFam" id="2.30.29.30:FF:000248">
    <property type="entry name" value="TBC1 domain family member 2A isoform X1"/>
    <property type="match status" value="1"/>
</dbReference>
<dbReference type="FunFam" id="1.10.8.270:FF:000014">
    <property type="entry name" value="Putative TBC1 domain family member 2B"/>
    <property type="match status" value="1"/>
</dbReference>
<dbReference type="GO" id="GO:0005829">
    <property type="term" value="C:cytosol"/>
    <property type="evidence" value="ECO:0007669"/>
    <property type="project" value="UniProtKB-ARBA"/>
</dbReference>
<dbReference type="CTD" id="23102"/>
<dbReference type="Gene3D" id="1.10.472.80">
    <property type="entry name" value="Ypt/Rab-GAP domain of gyp1p, domain 3"/>
    <property type="match status" value="1"/>
</dbReference>
<dbReference type="GO" id="GO:0031410">
    <property type="term" value="C:cytoplasmic vesicle"/>
    <property type="evidence" value="ECO:0007669"/>
    <property type="project" value="UniProtKB-ARBA"/>
</dbReference>
<feature type="region of interest" description="Disordered" evidence="4">
    <location>
        <begin position="1085"/>
        <end position="1109"/>
    </location>
</feature>
<dbReference type="EnsemblMetazoa" id="XM_030992696">
    <property type="protein sequence ID" value="XP_030848556"/>
    <property type="gene ID" value="LOC590728"/>
</dbReference>
<dbReference type="FunFam" id="1.10.472.80:FF:000018">
    <property type="entry name" value="TBC1 domain family member 2B"/>
    <property type="match status" value="1"/>
</dbReference>
<keyword evidence="1" id="KW-0343">GTPase activation</keyword>
<dbReference type="Pfam" id="PF00566">
    <property type="entry name" value="RabGAP-TBC"/>
    <property type="match status" value="1"/>
</dbReference>
<reference evidence="8" key="1">
    <citation type="submission" date="2015-02" db="EMBL/GenBank/DDBJ databases">
        <title>Genome sequencing for Strongylocentrotus purpuratus.</title>
        <authorList>
            <person name="Murali S."/>
            <person name="Liu Y."/>
            <person name="Vee V."/>
            <person name="English A."/>
            <person name="Wang M."/>
            <person name="Skinner E."/>
            <person name="Han Y."/>
            <person name="Muzny D.M."/>
            <person name="Worley K.C."/>
            <person name="Gibbs R.A."/>
        </authorList>
    </citation>
    <scope>NUCLEOTIDE SEQUENCE</scope>
</reference>
<evidence type="ECO:0000256" key="4">
    <source>
        <dbReference type="SAM" id="MobiDB-lite"/>
    </source>
</evidence>
<feature type="coiled-coil region" evidence="3">
    <location>
        <begin position="502"/>
        <end position="529"/>
    </location>
</feature>
<feature type="domain" description="Rab-GAP TBC" evidence="6">
    <location>
        <begin position="800"/>
        <end position="994"/>
    </location>
</feature>
<dbReference type="PANTHER" id="PTHR47219:SF20">
    <property type="entry name" value="TBC1 DOMAIN FAMILY MEMBER 2B"/>
    <property type="match status" value="1"/>
</dbReference>
<dbReference type="KEGG" id="spu:590728"/>
<feature type="compositionally biased region" description="Basic and acidic residues" evidence="4">
    <location>
        <begin position="14"/>
        <end position="27"/>
    </location>
</feature>
<evidence type="ECO:0000259" key="6">
    <source>
        <dbReference type="PROSITE" id="PS50086"/>
    </source>
</evidence>
<keyword evidence="2 3" id="KW-0175">Coiled coil</keyword>
<evidence type="ECO:0000256" key="1">
    <source>
        <dbReference type="ARBA" id="ARBA00022468"/>
    </source>
</evidence>